<sequence>MKRHPTLIPLSHQHHHTLAWCLRVERQPEHTDPAAWQAHRAELPAHFAEEEALFAPWWDKLARDDWRKRFEQEHAHILDLLAQACSPAQQTALAQALRAHIRFEERELFPAMQAFLPQENA</sequence>
<proteinExistence type="predicted"/>
<keyword evidence="2" id="KW-1185">Reference proteome</keyword>
<dbReference type="InterPro" id="IPR012312">
    <property type="entry name" value="Hemerythrin-like"/>
</dbReference>
<protein>
    <submittedName>
        <fullName evidence="1">Hemerythrin domain-containing protein</fullName>
    </submittedName>
</protein>
<reference evidence="1 2" key="1">
    <citation type="submission" date="2018-11" db="EMBL/GenBank/DDBJ databases">
        <title>Genomes From Bacteria Associated with the Canine Oral Cavity: a Test Case for Automated Genome-Based Taxonomic Assignment.</title>
        <authorList>
            <person name="Coil D.A."/>
            <person name="Jospin G."/>
            <person name="Darling A.E."/>
            <person name="Wallis C."/>
            <person name="Davis I.J."/>
            <person name="Harris S."/>
            <person name="Eisen J.A."/>
            <person name="Holcombe L.J."/>
            <person name="O'Flynn C."/>
        </authorList>
    </citation>
    <scope>NUCLEOTIDE SEQUENCE [LARGE SCALE GENOMIC DNA]</scope>
    <source>
        <strain evidence="1 2">COT-280</strain>
    </source>
</reference>
<dbReference type="EMBL" id="RQYC01000005">
    <property type="protein sequence ID" value="RRD90515.1"/>
    <property type="molecule type" value="Genomic_DNA"/>
</dbReference>
<comment type="caution">
    <text evidence="1">The sequence shown here is derived from an EMBL/GenBank/DDBJ whole genome shotgun (WGS) entry which is preliminary data.</text>
</comment>
<name>A0A3P2A6A5_9NEIS</name>
<gene>
    <name evidence="1" type="ORF">EII21_04335</name>
</gene>
<dbReference type="Pfam" id="PF01814">
    <property type="entry name" value="Hemerythrin"/>
    <property type="match status" value="1"/>
</dbReference>
<evidence type="ECO:0000313" key="2">
    <source>
        <dbReference type="Proteomes" id="UP000269923"/>
    </source>
</evidence>
<dbReference type="AlphaFoldDB" id="A0A3P2A6A5"/>
<dbReference type="Proteomes" id="UP000269923">
    <property type="component" value="Unassembled WGS sequence"/>
</dbReference>
<organism evidence="1 2">
    <name type="scientific">Conchiformibius steedae</name>
    <dbReference type="NCBI Taxonomy" id="153493"/>
    <lineage>
        <taxon>Bacteria</taxon>
        <taxon>Pseudomonadati</taxon>
        <taxon>Pseudomonadota</taxon>
        <taxon>Betaproteobacteria</taxon>
        <taxon>Neisseriales</taxon>
        <taxon>Neisseriaceae</taxon>
        <taxon>Conchiformibius</taxon>
    </lineage>
</organism>
<dbReference type="OrthoDB" id="9793254at2"/>
<dbReference type="STRING" id="1121352.GCA_000620925_01637"/>
<accession>A0A3P2A6A5</accession>
<evidence type="ECO:0000313" key="1">
    <source>
        <dbReference type="EMBL" id="RRD90515.1"/>
    </source>
</evidence>
<dbReference type="RefSeq" id="WP_027022116.1">
    <property type="nucleotide sequence ID" value="NZ_CP059563.1"/>
</dbReference>